<evidence type="ECO:0000313" key="1">
    <source>
        <dbReference type="EMBL" id="MBT9808702.1"/>
    </source>
</evidence>
<evidence type="ECO:0000313" key="4">
    <source>
        <dbReference type="Proteomes" id="UP001549200"/>
    </source>
</evidence>
<evidence type="ECO:0008006" key="5">
    <source>
        <dbReference type="Google" id="ProtNLM"/>
    </source>
</evidence>
<dbReference type="Proteomes" id="UP001549200">
    <property type="component" value="Unassembled WGS sequence"/>
</dbReference>
<dbReference type="EMBL" id="WQPS01000004">
    <property type="protein sequence ID" value="MBT9808702.1"/>
    <property type="molecule type" value="Genomic_DNA"/>
</dbReference>
<dbReference type="EMBL" id="JBEPLZ010000047">
    <property type="protein sequence ID" value="MET3573988.1"/>
    <property type="molecule type" value="Genomic_DNA"/>
</dbReference>
<gene>
    <name evidence="2" type="ORF">ABID13_005656</name>
    <name evidence="1" type="ORF">GPL26_03470</name>
</gene>
<dbReference type="AlphaFoldDB" id="A0AA41FC26"/>
<name>A0AA41FC26_9FIRM</name>
<reference evidence="1" key="1">
    <citation type="journal article" date="2021" name="Gut Microbes">
        <title>A synthetic consortium of 100 gut commensals modulates the composition and function in a colon model of the microbiome of elderly subjects.</title>
        <authorList>
            <person name="Perez M."/>
            <person name="Ntemiri A."/>
            <person name="Tan H."/>
            <person name="Harris H.M.B."/>
            <person name="Roager H.M."/>
            <person name="Ribiere C."/>
            <person name="O'Toole P.W."/>
        </authorList>
    </citation>
    <scope>NUCLEOTIDE SEQUENCE</scope>
    <source>
        <strain evidence="1">MCC335</strain>
    </source>
</reference>
<comment type="caution">
    <text evidence="1">The sequence shown here is derived from an EMBL/GenBank/DDBJ whole genome shotgun (WGS) entry which is preliminary data.</text>
</comment>
<evidence type="ECO:0000313" key="2">
    <source>
        <dbReference type="EMBL" id="MET3573988.1"/>
    </source>
</evidence>
<protein>
    <recommendedName>
        <fullName evidence="5">Antitoxin VbhA domain-containing protein</fullName>
    </recommendedName>
</protein>
<dbReference type="GeneID" id="93166856"/>
<proteinExistence type="predicted"/>
<sequence length="55" mass="6143">MKKDAIKLAKQVAGTMAIEGMKLKQSEYNQLLRCANGQQSTSATIKKVIRQYTVK</sequence>
<accession>A0AA41FC26</accession>
<dbReference type="Proteomes" id="UP000708338">
    <property type="component" value="Unassembled WGS sequence"/>
</dbReference>
<dbReference type="RefSeq" id="WP_003500161.1">
    <property type="nucleotide sequence ID" value="NZ_CABJDD010000002.1"/>
</dbReference>
<keyword evidence="4" id="KW-1185">Reference proteome</keyword>
<reference evidence="2 4" key="2">
    <citation type="submission" date="2024-06" db="EMBL/GenBank/DDBJ databases">
        <title>Genomic Encyclopedia of Type Strains, Phase IV (KMG-IV): sequencing the most valuable type-strain genomes for metagenomic binning, comparative biology and taxonomic classification.</title>
        <authorList>
            <person name="Goeker M."/>
        </authorList>
    </citation>
    <scope>NUCLEOTIDE SEQUENCE [LARGE SCALE GENOMIC DNA]</scope>
    <source>
        <strain evidence="2 4">DSM 19261</strain>
    </source>
</reference>
<organism evidence="1 3">
    <name type="scientific">Enterocloster citroniae</name>
    <dbReference type="NCBI Taxonomy" id="358743"/>
    <lineage>
        <taxon>Bacteria</taxon>
        <taxon>Bacillati</taxon>
        <taxon>Bacillota</taxon>
        <taxon>Clostridia</taxon>
        <taxon>Lachnospirales</taxon>
        <taxon>Lachnospiraceae</taxon>
        <taxon>Enterocloster</taxon>
    </lineage>
</organism>
<evidence type="ECO:0000313" key="3">
    <source>
        <dbReference type="Proteomes" id="UP000708338"/>
    </source>
</evidence>